<proteinExistence type="predicted"/>
<dbReference type="EMBL" id="VCKW01000209">
    <property type="protein sequence ID" value="TMQ91455.1"/>
    <property type="molecule type" value="Genomic_DNA"/>
</dbReference>
<dbReference type="AlphaFoldDB" id="A0A5C4J4S4"/>
<evidence type="ECO:0000313" key="3">
    <source>
        <dbReference type="Proteomes" id="UP000309174"/>
    </source>
</evidence>
<gene>
    <name evidence="2" type="ORF">ETD83_30780</name>
</gene>
<keyword evidence="3" id="KW-1185">Reference proteome</keyword>
<evidence type="ECO:0000256" key="1">
    <source>
        <dbReference type="SAM" id="MobiDB-lite"/>
    </source>
</evidence>
<feature type="region of interest" description="Disordered" evidence="1">
    <location>
        <begin position="60"/>
        <end position="91"/>
    </location>
</feature>
<evidence type="ECO:0000313" key="2">
    <source>
        <dbReference type="EMBL" id="TMQ91455.1"/>
    </source>
</evidence>
<dbReference type="RefSeq" id="WP_138648721.1">
    <property type="nucleotide sequence ID" value="NZ_VCKW01000209.1"/>
</dbReference>
<reference evidence="2 3" key="1">
    <citation type="submission" date="2019-05" db="EMBL/GenBank/DDBJ databases">
        <title>Draft genome sequence of Actinomadura sp. 14C53.</title>
        <authorList>
            <person name="Saricaoglu S."/>
            <person name="Isik K."/>
        </authorList>
    </citation>
    <scope>NUCLEOTIDE SEQUENCE [LARGE SCALE GENOMIC DNA]</scope>
    <source>
        <strain evidence="2 3">14C53</strain>
    </source>
</reference>
<comment type="caution">
    <text evidence="2">The sequence shown here is derived from an EMBL/GenBank/DDBJ whole genome shotgun (WGS) entry which is preliminary data.</text>
</comment>
<dbReference type="OrthoDB" id="3481347at2"/>
<dbReference type="Proteomes" id="UP000309174">
    <property type="component" value="Unassembled WGS sequence"/>
</dbReference>
<sequence length="91" mass="9952">METDGEGAFLVIVRTLRGTVWPGVKLHEVREAAGKERPADLTVRRIWLFQREIDLLSPGSTGRLRITGDPGGDLAEDSVLVGRTNDEAPLT</sequence>
<name>A0A5C4J4S4_9ACTN</name>
<accession>A0A5C4J4S4</accession>
<protein>
    <submittedName>
        <fullName evidence="2">Uncharacterized protein</fullName>
    </submittedName>
</protein>
<organism evidence="2 3">
    <name type="scientific">Actinomadura soli</name>
    <dbReference type="NCBI Taxonomy" id="2508997"/>
    <lineage>
        <taxon>Bacteria</taxon>
        <taxon>Bacillati</taxon>
        <taxon>Actinomycetota</taxon>
        <taxon>Actinomycetes</taxon>
        <taxon>Streptosporangiales</taxon>
        <taxon>Thermomonosporaceae</taxon>
        <taxon>Actinomadura</taxon>
    </lineage>
</organism>